<keyword evidence="3" id="KW-1185">Reference proteome</keyword>
<evidence type="ECO:0000256" key="1">
    <source>
        <dbReference type="SAM" id="MobiDB-lite"/>
    </source>
</evidence>
<dbReference type="Proteomes" id="UP000039865">
    <property type="component" value="Unassembled WGS sequence"/>
</dbReference>
<dbReference type="AlphaFoldDB" id="A0A078A5E6"/>
<evidence type="ECO:0000313" key="2">
    <source>
        <dbReference type="EMBL" id="CDW76810.1"/>
    </source>
</evidence>
<sequence>MIVHYKLIQMPLDSTVCNNWSINYQIVKTLLQTGKIKIQSHASDTSVYDNFTDRSETKLSLIDENVLEMSADINAVYRFLKFSNDNQISCKTMDDLERAFQDRLQIKLNLSGKFSQFSSPNIENNFDNTITVKHNSASNLKSVQPRNKFVFSEIKEESSKKETQEDYNEIYEDIGQMLLNLKKSEIFNKTLIFNDSTKSIDIQNAIQRQQQENVNDDDEESFYQAKPISPNESFYTQRVQRNEYEEIEEVKCIEIDQDVQNKEQADLVLDLSNYQEEGLEIEEEEQIQQSLQVLDPQESFIFCTPKANLSMSTQVMRVNTAQNMQRIDKEQFSQNSEDSFTSVRVVDQTPQLSHNPFGRTNVESGQSTIIIRNNNDQDSSFNDQSSMQSYTSIRKIDDSDSMSQQSSGTSVRKLTLGSLIYNQSQLLDKYQKGGDTSFKNSNQSQNIRKSKTKFSKSNTLNKDITSYGVLLKKQMTLKSSNKDDCSVRQITKTDSEVSQSVTSIRKITTSSQNDDYENLYYNNNIEKENESQSSNSISMNSSNLVRRLKFSNRQQQSSKCIVMNSLNNLDLSQQPILECHEVELENSVLTTAGNSKHKNYEDYRQNFDRILMTEQPMNKKVERQLFSDLTSNMNIY</sequence>
<evidence type="ECO:0000313" key="3">
    <source>
        <dbReference type="Proteomes" id="UP000039865"/>
    </source>
</evidence>
<reference evidence="2 3" key="1">
    <citation type="submission" date="2014-06" db="EMBL/GenBank/DDBJ databases">
        <authorList>
            <person name="Swart Estienne"/>
        </authorList>
    </citation>
    <scope>NUCLEOTIDE SEQUENCE [LARGE SCALE GENOMIC DNA]</scope>
    <source>
        <strain evidence="2 3">130c</strain>
    </source>
</reference>
<feature type="region of interest" description="Disordered" evidence="1">
    <location>
        <begin position="432"/>
        <end position="452"/>
    </location>
</feature>
<dbReference type="InParanoid" id="A0A078A5E6"/>
<gene>
    <name evidence="2" type="primary">Contig14321.g15256</name>
    <name evidence="2" type="ORF">STYLEM_5773</name>
</gene>
<dbReference type="EMBL" id="CCKQ01005562">
    <property type="protein sequence ID" value="CDW76810.1"/>
    <property type="molecule type" value="Genomic_DNA"/>
</dbReference>
<feature type="compositionally biased region" description="Polar residues" evidence="1">
    <location>
        <begin position="437"/>
        <end position="447"/>
    </location>
</feature>
<protein>
    <submittedName>
        <fullName evidence="2">Uncharacterized protein</fullName>
    </submittedName>
</protein>
<name>A0A078A5E6_STYLE</name>
<organism evidence="2 3">
    <name type="scientific">Stylonychia lemnae</name>
    <name type="common">Ciliate</name>
    <dbReference type="NCBI Taxonomy" id="5949"/>
    <lineage>
        <taxon>Eukaryota</taxon>
        <taxon>Sar</taxon>
        <taxon>Alveolata</taxon>
        <taxon>Ciliophora</taxon>
        <taxon>Intramacronucleata</taxon>
        <taxon>Spirotrichea</taxon>
        <taxon>Stichotrichia</taxon>
        <taxon>Sporadotrichida</taxon>
        <taxon>Oxytrichidae</taxon>
        <taxon>Stylonychinae</taxon>
        <taxon>Stylonychia</taxon>
    </lineage>
</organism>
<proteinExistence type="predicted"/>
<accession>A0A078A5E6</accession>